<feature type="signal peptide" evidence="6">
    <location>
        <begin position="1"/>
        <end position="25"/>
    </location>
</feature>
<name>A0A3N0CBR0_9ACTN</name>
<evidence type="ECO:0000313" key="9">
    <source>
        <dbReference type="Proteomes" id="UP000267128"/>
    </source>
</evidence>
<dbReference type="Proteomes" id="UP000267128">
    <property type="component" value="Unassembled WGS sequence"/>
</dbReference>
<keyword evidence="9" id="KW-1185">Reference proteome</keyword>
<sequence>MFRSRTSRRLLPVAALALALALVLAGCGSDSKDSSDKAEVKQPTDLVLKVIKEGDGATVGTGDSVTVDYQGTNWDTGKVFDESYGKQPATFSTDQVVPGFGAALVGQKVGSQVMVSIPPKYGYGETGNAQAGIKGTDSLLFIVEIKSTKAATLTNDCNFKSGSSSDAIKAAGAFGKVPNATFKKPLNAPGTQRTIMTAGKGAVTKAGDSLDVVLSIYNGRTGKQIDSQQVTLKVGDAALPKQYQAGISCVKIGSRVATAFPAKALFGKTGNAQAGIKAKDSLVLVTDVLNIAKPLTPGEWKDAPSVKFDGSNPPKVELNK</sequence>
<reference evidence="8 9" key="1">
    <citation type="submission" date="2018-11" db="EMBL/GenBank/DDBJ databases">
        <authorList>
            <person name="Li F."/>
        </authorList>
    </citation>
    <scope>NUCLEOTIDE SEQUENCE [LARGE SCALE GENOMIC DNA]</scope>
    <source>
        <strain evidence="8 9">Gsoil 097</strain>
    </source>
</reference>
<accession>A0A3N0CBR0</accession>
<feature type="domain" description="PPIase FKBP-type" evidence="7">
    <location>
        <begin position="207"/>
        <end position="292"/>
    </location>
</feature>
<gene>
    <name evidence="8" type="ORF">EFK50_19425</name>
</gene>
<evidence type="ECO:0000256" key="4">
    <source>
        <dbReference type="PROSITE-ProRule" id="PRU00277"/>
    </source>
</evidence>
<keyword evidence="3 4" id="KW-0413">Isomerase</keyword>
<dbReference type="GO" id="GO:0005737">
    <property type="term" value="C:cytoplasm"/>
    <property type="evidence" value="ECO:0007669"/>
    <property type="project" value="TreeGrafter"/>
</dbReference>
<comment type="caution">
    <text evidence="8">The sequence shown here is derived from an EMBL/GenBank/DDBJ whole genome shotgun (WGS) entry which is preliminary data.</text>
</comment>
<keyword evidence="2 4" id="KW-0697">Rotamase</keyword>
<evidence type="ECO:0000256" key="1">
    <source>
        <dbReference type="ARBA" id="ARBA00000971"/>
    </source>
</evidence>
<feature type="chain" id="PRO_5039388721" description="Peptidyl-prolyl cis-trans isomerase" evidence="6">
    <location>
        <begin position="26"/>
        <end position="320"/>
    </location>
</feature>
<comment type="similarity">
    <text evidence="5">Belongs to the FKBP-type PPIase family.</text>
</comment>
<evidence type="ECO:0000256" key="3">
    <source>
        <dbReference type="ARBA" id="ARBA00023235"/>
    </source>
</evidence>
<proteinExistence type="inferred from homology"/>
<dbReference type="Pfam" id="PF00254">
    <property type="entry name" value="FKBP_C"/>
    <property type="match status" value="1"/>
</dbReference>
<dbReference type="InterPro" id="IPR001179">
    <property type="entry name" value="PPIase_FKBP_dom"/>
</dbReference>
<evidence type="ECO:0000313" key="8">
    <source>
        <dbReference type="EMBL" id="RNL60496.1"/>
    </source>
</evidence>
<dbReference type="PROSITE" id="PS51257">
    <property type="entry name" value="PROKAR_LIPOPROTEIN"/>
    <property type="match status" value="1"/>
</dbReference>
<dbReference type="AlphaFoldDB" id="A0A3N0CBR0"/>
<dbReference type="PANTHER" id="PTHR10516:SF443">
    <property type="entry name" value="FK506-BINDING PROTEIN 59-RELATED"/>
    <property type="match status" value="1"/>
</dbReference>
<evidence type="ECO:0000256" key="5">
    <source>
        <dbReference type="RuleBase" id="RU003915"/>
    </source>
</evidence>
<evidence type="ECO:0000256" key="6">
    <source>
        <dbReference type="SAM" id="SignalP"/>
    </source>
</evidence>
<dbReference type="EMBL" id="RJSE01000009">
    <property type="protein sequence ID" value="RNL60496.1"/>
    <property type="molecule type" value="Genomic_DNA"/>
</dbReference>
<dbReference type="InterPro" id="IPR050689">
    <property type="entry name" value="FKBP-type_PPIase"/>
</dbReference>
<dbReference type="OrthoDB" id="25996at2"/>
<dbReference type="SUPFAM" id="SSF54534">
    <property type="entry name" value="FKBP-like"/>
    <property type="match status" value="2"/>
</dbReference>
<dbReference type="EC" id="5.2.1.8" evidence="5"/>
<organism evidence="8 9">
    <name type="scientific">Nocardioides marmoriginsengisoli</name>
    <dbReference type="NCBI Taxonomy" id="661483"/>
    <lineage>
        <taxon>Bacteria</taxon>
        <taxon>Bacillati</taxon>
        <taxon>Actinomycetota</taxon>
        <taxon>Actinomycetes</taxon>
        <taxon>Propionibacteriales</taxon>
        <taxon>Nocardioidaceae</taxon>
        <taxon>Nocardioides</taxon>
    </lineage>
</organism>
<dbReference type="Gene3D" id="3.10.50.40">
    <property type="match status" value="2"/>
</dbReference>
<evidence type="ECO:0000259" key="7">
    <source>
        <dbReference type="PROSITE" id="PS50059"/>
    </source>
</evidence>
<evidence type="ECO:0000256" key="2">
    <source>
        <dbReference type="ARBA" id="ARBA00023110"/>
    </source>
</evidence>
<dbReference type="PROSITE" id="PS50059">
    <property type="entry name" value="FKBP_PPIASE"/>
    <property type="match status" value="2"/>
</dbReference>
<dbReference type="InterPro" id="IPR046357">
    <property type="entry name" value="PPIase_dom_sf"/>
</dbReference>
<dbReference type="GO" id="GO:0003755">
    <property type="term" value="F:peptidyl-prolyl cis-trans isomerase activity"/>
    <property type="evidence" value="ECO:0007669"/>
    <property type="project" value="UniProtKB-UniRule"/>
</dbReference>
<feature type="domain" description="PPIase FKBP-type" evidence="7">
    <location>
        <begin position="62"/>
        <end position="149"/>
    </location>
</feature>
<protein>
    <recommendedName>
        <fullName evidence="5">Peptidyl-prolyl cis-trans isomerase</fullName>
        <ecNumber evidence="5">5.2.1.8</ecNumber>
    </recommendedName>
</protein>
<dbReference type="PANTHER" id="PTHR10516">
    <property type="entry name" value="PEPTIDYL-PROLYL CIS-TRANS ISOMERASE"/>
    <property type="match status" value="1"/>
</dbReference>
<dbReference type="RefSeq" id="WP_123229248.1">
    <property type="nucleotide sequence ID" value="NZ_RJSE01000009.1"/>
</dbReference>
<keyword evidence="6" id="KW-0732">Signal</keyword>
<comment type="catalytic activity">
    <reaction evidence="1 4 5">
        <text>[protein]-peptidylproline (omega=180) = [protein]-peptidylproline (omega=0)</text>
        <dbReference type="Rhea" id="RHEA:16237"/>
        <dbReference type="Rhea" id="RHEA-COMP:10747"/>
        <dbReference type="Rhea" id="RHEA-COMP:10748"/>
        <dbReference type="ChEBI" id="CHEBI:83833"/>
        <dbReference type="ChEBI" id="CHEBI:83834"/>
        <dbReference type="EC" id="5.2.1.8"/>
    </reaction>
</comment>